<dbReference type="Proteomes" id="UP000616885">
    <property type="component" value="Unassembled WGS sequence"/>
</dbReference>
<feature type="region of interest" description="Disordered" evidence="1">
    <location>
        <begin position="159"/>
        <end position="183"/>
    </location>
</feature>
<proteinExistence type="predicted"/>
<dbReference type="AlphaFoldDB" id="A0A8H7KA56"/>
<accession>A0A8H7KA56</accession>
<name>A0A8H7KA56_BIOOC</name>
<dbReference type="EMBL" id="JADCTT010000013">
    <property type="protein sequence ID" value="KAF9745010.1"/>
    <property type="molecule type" value="Genomic_DNA"/>
</dbReference>
<comment type="caution">
    <text evidence="2">The sequence shown here is derived from an EMBL/GenBank/DDBJ whole genome shotgun (WGS) entry which is preliminary data.</text>
</comment>
<dbReference type="InterPro" id="IPR052971">
    <property type="entry name" value="TRP_calcium_channel"/>
</dbReference>
<protein>
    <submittedName>
        <fullName evidence="2">Uncharacterized protein</fullName>
    </submittedName>
</protein>
<dbReference type="PANTHER" id="PTHR35859:SF5">
    <property type="entry name" value="ION TRANSPORT DOMAIN-CONTAINING PROTEIN"/>
    <property type="match status" value="1"/>
</dbReference>
<feature type="compositionally biased region" description="Polar residues" evidence="1">
    <location>
        <begin position="173"/>
        <end position="183"/>
    </location>
</feature>
<gene>
    <name evidence="2" type="ORF">IM811_004632</name>
</gene>
<organism evidence="2 3">
    <name type="scientific">Bionectria ochroleuca</name>
    <name type="common">Gliocladium roseum</name>
    <dbReference type="NCBI Taxonomy" id="29856"/>
    <lineage>
        <taxon>Eukaryota</taxon>
        <taxon>Fungi</taxon>
        <taxon>Dikarya</taxon>
        <taxon>Ascomycota</taxon>
        <taxon>Pezizomycotina</taxon>
        <taxon>Sordariomycetes</taxon>
        <taxon>Hypocreomycetidae</taxon>
        <taxon>Hypocreales</taxon>
        <taxon>Bionectriaceae</taxon>
        <taxon>Clonostachys</taxon>
    </lineage>
</organism>
<dbReference type="PANTHER" id="PTHR35859">
    <property type="entry name" value="NONSELECTIVE CATION CHANNEL PROTEIN"/>
    <property type="match status" value="1"/>
</dbReference>
<evidence type="ECO:0000313" key="3">
    <source>
        <dbReference type="Proteomes" id="UP000616885"/>
    </source>
</evidence>
<evidence type="ECO:0000256" key="1">
    <source>
        <dbReference type="SAM" id="MobiDB-lite"/>
    </source>
</evidence>
<reference evidence="2" key="1">
    <citation type="submission" date="2020-10" db="EMBL/GenBank/DDBJ databases">
        <title>High-Quality Genome Resource of Clonostachys rosea strain S41 by Oxford Nanopore Long-Read Sequencing.</title>
        <authorList>
            <person name="Wang H."/>
        </authorList>
    </citation>
    <scope>NUCLEOTIDE SEQUENCE</scope>
    <source>
        <strain evidence="2">S41</strain>
    </source>
</reference>
<sequence length="183" mass="20544">MSLPQQPFEDHEIELPDIQHGDSFRQVVRKLSLYFGEAIELPSTYEQLRTTSAGSCLRALVDHLAYSRSQNPAVVNALLALKWHYASEDEQQGVDLSRSHACEIVAWRFLSRVPERDVFSYCLYEIPAVQDADLAQSEADTAGHYGETSPLLARFGTHDSEDGVYRPPGSSGKEYSSSGRFRF</sequence>
<evidence type="ECO:0000313" key="2">
    <source>
        <dbReference type="EMBL" id="KAF9745010.1"/>
    </source>
</evidence>